<dbReference type="Proteomes" id="UP000653644">
    <property type="component" value="Unassembled WGS sequence"/>
</dbReference>
<gene>
    <name evidence="2" type="ORF">GCM10010345_19780</name>
</gene>
<sequence length="148" mass="16144">MPDVSRIQRTYRHLVSTMDSRPHGAPVATLSEDPSLRTATERVQHAAGQLQAIFDAFPALTSLTVYVGDSRIGVATHTDYPPEGVRETDQERDDSWSRGDGDRSLLPGASRHYKAFRYSCAQCLHTVYSPAPTPPACPTCGNPTSEDA</sequence>
<proteinExistence type="predicted"/>
<feature type="compositionally biased region" description="Basic and acidic residues" evidence="1">
    <location>
        <begin position="84"/>
        <end position="103"/>
    </location>
</feature>
<dbReference type="EMBL" id="BMVN01000005">
    <property type="protein sequence ID" value="GHA15192.1"/>
    <property type="molecule type" value="Genomic_DNA"/>
</dbReference>
<evidence type="ECO:0000313" key="2">
    <source>
        <dbReference type="EMBL" id="GHA15192.1"/>
    </source>
</evidence>
<keyword evidence="3" id="KW-1185">Reference proteome</keyword>
<evidence type="ECO:0008006" key="4">
    <source>
        <dbReference type="Google" id="ProtNLM"/>
    </source>
</evidence>
<accession>A0ABQ3CIK8</accession>
<name>A0ABQ3CIK8_9ACTN</name>
<comment type="caution">
    <text evidence="2">The sequence shown here is derived from an EMBL/GenBank/DDBJ whole genome shotgun (WGS) entry which is preliminary data.</text>
</comment>
<evidence type="ECO:0000256" key="1">
    <source>
        <dbReference type="SAM" id="MobiDB-lite"/>
    </source>
</evidence>
<protein>
    <recommendedName>
        <fullName evidence="4">Zinc ribbon domain-containing protein</fullName>
    </recommendedName>
</protein>
<feature type="region of interest" description="Disordered" evidence="1">
    <location>
        <begin position="73"/>
        <end position="106"/>
    </location>
</feature>
<reference evidence="3" key="1">
    <citation type="journal article" date="2019" name="Int. J. Syst. Evol. Microbiol.">
        <title>The Global Catalogue of Microorganisms (GCM) 10K type strain sequencing project: providing services to taxonomists for standard genome sequencing and annotation.</title>
        <authorList>
            <consortium name="The Broad Institute Genomics Platform"/>
            <consortium name="The Broad Institute Genome Sequencing Center for Infectious Disease"/>
            <person name="Wu L."/>
            <person name="Ma J."/>
        </authorList>
    </citation>
    <scope>NUCLEOTIDE SEQUENCE [LARGE SCALE GENOMIC DNA]</scope>
    <source>
        <strain evidence="3">JCM 4733</strain>
    </source>
</reference>
<evidence type="ECO:0000313" key="3">
    <source>
        <dbReference type="Proteomes" id="UP000653644"/>
    </source>
</evidence>
<organism evidence="2 3">
    <name type="scientific">Streptomyces canarius</name>
    <dbReference type="NCBI Taxonomy" id="285453"/>
    <lineage>
        <taxon>Bacteria</taxon>
        <taxon>Bacillati</taxon>
        <taxon>Actinomycetota</taxon>
        <taxon>Actinomycetes</taxon>
        <taxon>Kitasatosporales</taxon>
        <taxon>Streptomycetaceae</taxon>
        <taxon>Streptomyces</taxon>
    </lineage>
</organism>